<dbReference type="Proteomes" id="UP000019202">
    <property type="component" value="Unassembled WGS sequence"/>
</dbReference>
<evidence type="ECO:0000313" key="2">
    <source>
        <dbReference type="Proteomes" id="UP000019202"/>
    </source>
</evidence>
<sequence length="40" mass="4526">MRINSIIPDKTSEKAVQRAALYQLEPDGDPKGDCGHMRRK</sequence>
<reference evidence="1" key="1">
    <citation type="submission" date="2013-11" db="EMBL/GenBank/DDBJ databases">
        <title>Draft genome sequence and annotation of the entomopathogenic bacteria, Xenorhabdus cabanillasi strain JM26 and Xenorhabdus szentirmai strain DSM 16338.</title>
        <authorList>
            <person name="Gualtieri M."/>
            <person name="Ogier J.C."/>
            <person name="Pages S."/>
            <person name="Givaudan A."/>
            <person name="Gaudriault S."/>
        </authorList>
    </citation>
    <scope>NUCLEOTIDE SEQUENCE [LARGE SCALE GENOMIC DNA]</scope>
    <source>
        <strain evidence="1">DSM 16338</strain>
    </source>
</reference>
<keyword evidence="2" id="KW-1185">Reference proteome</keyword>
<gene>
    <name evidence="1" type="ORF">XSR1_120021</name>
</gene>
<evidence type="ECO:0000313" key="1">
    <source>
        <dbReference type="EMBL" id="CDL81288.1"/>
    </source>
</evidence>
<comment type="caution">
    <text evidence="1">The sequence shown here is derived from an EMBL/GenBank/DDBJ whole genome shotgun (WGS) entry which is preliminary data.</text>
</comment>
<name>W1ITX0_9GAMM</name>
<accession>W1ITX0</accession>
<dbReference type="EMBL" id="CBXF010000024">
    <property type="protein sequence ID" value="CDL81288.1"/>
    <property type="molecule type" value="Genomic_DNA"/>
</dbReference>
<dbReference type="AlphaFoldDB" id="W1ITX0"/>
<protein>
    <submittedName>
        <fullName evidence="1">Uncharacterized protein</fullName>
    </submittedName>
</protein>
<proteinExistence type="predicted"/>
<organism evidence="1 2">
    <name type="scientific">Xenorhabdus szentirmaii DSM 16338</name>
    <dbReference type="NCBI Taxonomy" id="1427518"/>
    <lineage>
        <taxon>Bacteria</taxon>
        <taxon>Pseudomonadati</taxon>
        <taxon>Pseudomonadota</taxon>
        <taxon>Gammaproteobacteria</taxon>
        <taxon>Enterobacterales</taxon>
        <taxon>Morganellaceae</taxon>
        <taxon>Xenorhabdus</taxon>
    </lineage>
</organism>